<evidence type="ECO:0000256" key="3">
    <source>
        <dbReference type="SAM" id="SignalP"/>
    </source>
</evidence>
<dbReference type="Proteomes" id="UP000243217">
    <property type="component" value="Unassembled WGS sequence"/>
</dbReference>
<proteinExistence type="predicted"/>
<keyword evidence="1" id="KW-0843">Virulence</keyword>
<gene>
    <name evidence="4" type="ORF">THRCLA_22914</name>
</gene>
<dbReference type="Pfam" id="PF13365">
    <property type="entry name" value="Trypsin_2"/>
    <property type="match status" value="1"/>
</dbReference>
<evidence type="ECO:0000313" key="4">
    <source>
        <dbReference type="EMBL" id="OQR87424.1"/>
    </source>
</evidence>
<feature type="region of interest" description="Disordered" evidence="2">
    <location>
        <begin position="371"/>
        <end position="435"/>
    </location>
</feature>
<dbReference type="InterPro" id="IPR043504">
    <property type="entry name" value="Peptidase_S1_PA_chymotrypsin"/>
</dbReference>
<organism evidence="4 5">
    <name type="scientific">Thraustotheca clavata</name>
    <dbReference type="NCBI Taxonomy" id="74557"/>
    <lineage>
        <taxon>Eukaryota</taxon>
        <taxon>Sar</taxon>
        <taxon>Stramenopiles</taxon>
        <taxon>Oomycota</taxon>
        <taxon>Saprolegniomycetes</taxon>
        <taxon>Saprolegniales</taxon>
        <taxon>Achlyaceae</taxon>
        <taxon>Thraustotheca</taxon>
    </lineage>
</organism>
<feature type="signal peptide" evidence="3">
    <location>
        <begin position="1"/>
        <end position="17"/>
    </location>
</feature>
<evidence type="ECO:0000256" key="2">
    <source>
        <dbReference type="SAM" id="MobiDB-lite"/>
    </source>
</evidence>
<dbReference type="SUPFAM" id="SSF50494">
    <property type="entry name" value="Trypsin-like serine proteases"/>
    <property type="match status" value="1"/>
</dbReference>
<feature type="compositionally biased region" description="Pro residues" evidence="2">
    <location>
        <begin position="378"/>
        <end position="424"/>
    </location>
</feature>
<dbReference type="EMBL" id="JNBS01003408">
    <property type="protein sequence ID" value="OQR87424.1"/>
    <property type="molecule type" value="Genomic_DNA"/>
</dbReference>
<dbReference type="Gene3D" id="2.40.10.10">
    <property type="entry name" value="Trypsin-like serine proteases"/>
    <property type="match status" value="2"/>
</dbReference>
<feature type="chain" id="PRO_5013297548" description="Secreted protein" evidence="3">
    <location>
        <begin position="18"/>
        <end position="435"/>
    </location>
</feature>
<dbReference type="PANTHER" id="PTHR36234:SF5">
    <property type="entry name" value="LYSYL ENDOPEPTIDASE"/>
    <property type="match status" value="1"/>
</dbReference>
<comment type="caution">
    <text evidence="4">The sequence shown here is derived from an EMBL/GenBank/DDBJ whole genome shotgun (WGS) entry which is preliminary data.</text>
</comment>
<protein>
    <recommendedName>
        <fullName evidence="6">Secreted protein</fullName>
    </recommendedName>
</protein>
<keyword evidence="3" id="KW-0732">Signal</keyword>
<evidence type="ECO:0008006" key="6">
    <source>
        <dbReference type="Google" id="ProtNLM"/>
    </source>
</evidence>
<evidence type="ECO:0000313" key="5">
    <source>
        <dbReference type="Proteomes" id="UP000243217"/>
    </source>
</evidence>
<dbReference type="InterPro" id="IPR009003">
    <property type="entry name" value="Peptidase_S1_PA"/>
</dbReference>
<reference evidence="4 5" key="1">
    <citation type="journal article" date="2014" name="Genome Biol. Evol.">
        <title>The secreted proteins of Achlya hypogyna and Thraustotheca clavata identify the ancestral oomycete secretome and reveal gene acquisitions by horizontal gene transfer.</title>
        <authorList>
            <person name="Misner I."/>
            <person name="Blouin N."/>
            <person name="Leonard G."/>
            <person name="Richards T.A."/>
            <person name="Lane C.E."/>
        </authorList>
    </citation>
    <scope>NUCLEOTIDE SEQUENCE [LARGE SCALE GENOMIC DNA]</scope>
    <source>
        <strain evidence="4 5">ATCC 34112</strain>
    </source>
</reference>
<evidence type="ECO:0000256" key="1">
    <source>
        <dbReference type="ARBA" id="ARBA00023026"/>
    </source>
</evidence>
<accession>A0A1V9YNZ4</accession>
<name>A0A1V9YNZ4_9STRA</name>
<dbReference type="PANTHER" id="PTHR36234">
    <property type="entry name" value="LYSYL ENDOPEPTIDASE"/>
    <property type="match status" value="1"/>
</dbReference>
<keyword evidence="5" id="KW-1185">Reference proteome</keyword>
<dbReference type="STRING" id="74557.A0A1V9YNZ4"/>
<sequence length="435" mass="45678">MRLVAALLLSTLALCQAQTADTIGSVVPYHLTIDGGAQFSQVISDPSATYLSVHIASMKLPTGAALTIGTLDDTDKMVLKGSQKDIISEYFAQPQIVIKYTAPEYHNGTVVTIDKYFAGLPKQSNLESLCSTTDQSQPAVCYASTEPVKYNTAQAIARLFIGGTTLCTGWLIGSEGHLITNNHCISSAADAAATQVEMHAECATCTDSNNGVQLGCKGPIVASSTTLVATNINLDFTLVKLNLNAGISLSQYGYLKVRDGPPVANEKVWLTHHPLGDPKRIGIYIQNNVPGTIQSPNVGTTCYANEASYLLDTQAGSSGAPVMSVVDNSVVLLHDCGGCNSQGTGYNSGIPLVNILTYLRTSHIAIPQNSIYSTTTPTPAPTPTPTPAPKPTPTPTRAPKPTPTPTPTRAPKPTPAPTPTPTPTATPKSKPKPRS</sequence>
<dbReference type="AlphaFoldDB" id="A0A1V9YNZ4"/>